<evidence type="ECO:0000259" key="1">
    <source>
        <dbReference type="Pfam" id="PF01498"/>
    </source>
</evidence>
<keyword evidence="3" id="KW-1185">Reference proteome</keyword>
<dbReference type="AlphaFoldDB" id="A0A9J6GBC3"/>
<name>A0A9J6GBC3_HAELO</name>
<accession>A0A9J6GBC3</accession>
<dbReference type="OrthoDB" id="6503912at2759"/>
<dbReference type="OMA" id="LKIWRPH"/>
<dbReference type="InterPro" id="IPR002492">
    <property type="entry name" value="Transposase_Tc1-like"/>
</dbReference>
<sequence length="83" mass="9767">MSFELNVDVQVIRRRFREAGLQSRTAARKPLLSDNHKNCRLQLATTHRDWTAEQWGNVMFTDESTFSTSGHERLKIWRPHGSR</sequence>
<protein>
    <recommendedName>
        <fullName evidence="1">Transposase Tc1-like domain-containing protein</fullName>
    </recommendedName>
</protein>
<dbReference type="InterPro" id="IPR036397">
    <property type="entry name" value="RNaseH_sf"/>
</dbReference>
<dbReference type="VEuPathDB" id="VectorBase:HLOH_049837"/>
<organism evidence="2 3">
    <name type="scientific">Haemaphysalis longicornis</name>
    <name type="common">Bush tick</name>
    <dbReference type="NCBI Taxonomy" id="44386"/>
    <lineage>
        <taxon>Eukaryota</taxon>
        <taxon>Metazoa</taxon>
        <taxon>Ecdysozoa</taxon>
        <taxon>Arthropoda</taxon>
        <taxon>Chelicerata</taxon>
        <taxon>Arachnida</taxon>
        <taxon>Acari</taxon>
        <taxon>Parasitiformes</taxon>
        <taxon>Ixodida</taxon>
        <taxon>Ixodoidea</taxon>
        <taxon>Ixodidae</taxon>
        <taxon>Haemaphysalinae</taxon>
        <taxon>Haemaphysalis</taxon>
    </lineage>
</organism>
<dbReference type="GO" id="GO:0006313">
    <property type="term" value="P:DNA transposition"/>
    <property type="evidence" value="ECO:0007669"/>
    <property type="project" value="InterPro"/>
</dbReference>
<feature type="domain" description="Transposase Tc1-like" evidence="1">
    <location>
        <begin position="5"/>
        <end position="49"/>
    </location>
</feature>
<proteinExistence type="predicted"/>
<dbReference type="GO" id="GO:0015074">
    <property type="term" value="P:DNA integration"/>
    <property type="evidence" value="ECO:0007669"/>
    <property type="project" value="InterPro"/>
</dbReference>
<dbReference type="GO" id="GO:0003677">
    <property type="term" value="F:DNA binding"/>
    <property type="evidence" value="ECO:0007669"/>
    <property type="project" value="InterPro"/>
</dbReference>
<evidence type="ECO:0000313" key="3">
    <source>
        <dbReference type="Proteomes" id="UP000821853"/>
    </source>
</evidence>
<dbReference type="EMBL" id="JABSTR010000005">
    <property type="protein sequence ID" value="KAH9372065.1"/>
    <property type="molecule type" value="Genomic_DNA"/>
</dbReference>
<dbReference type="Pfam" id="PF01498">
    <property type="entry name" value="HTH_Tnp_Tc3_2"/>
    <property type="match status" value="1"/>
</dbReference>
<comment type="caution">
    <text evidence="2">The sequence shown here is derived from an EMBL/GenBank/DDBJ whole genome shotgun (WGS) entry which is preliminary data.</text>
</comment>
<gene>
    <name evidence="2" type="ORF">HPB48_019232</name>
</gene>
<evidence type="ECO:0000313" key="2">
    <source>
        <dbReference type="EMBL" id="KAH9372065.1"/>
    </source>
</evidence>
<reference evidence="2 3" key="1">
    <citation type="journal article" date="2020" name="Cell">
        <title>Large-Scale Comparative Analyses of Tick Genomes Elucidate Their Genetic Diversity and Vector Capacities.</title>
        <authorList>
            <consortium name="Tick Genome and Microbiome Consortium (TIGMIC)"/>
            <person name="Jia N."/>
            <person name="Wang J."/>
            <person name="Shi W."/>
            <person name="Du L."/>
            <person name="Sun Y."/>
            <person name="Zhan W."/>
            <person name="Jiang J.F."/>
            <person name="Wang Q."/>
            <person name="Zhang B."/>
            <person name="Ji P."/>
            <person name="Bell-Sakyi L."/>
            <person name="Cui X.M."/>
            <person name="Yuan T.T."/>
            <person name="Jiang B.G."/>
            <person name="Yang W.F."/>
            <person name="Lam T.T."/>
            <person name="Chang Q.C."/>
            <person name="Ding S.J."/>
            <person name="Wang X.J."/>
            <person name="Zhu J.G."/>
            <person name="Ruan X.D."/>
            <person name="Zhao L."/>
            <person name="Wei J.T."/>
            <person name="Ye R.Z."/>
            <person name="Que T.C."/>
            <person name="Du C.H."/>
            <person name="Zhou Y.H."/>
            <person name="Cheng J.X."/>
            <person name="Dai P.F."/>
            <person name="Guo W.B."/>
            <person name="Han X.H."/>
            <person name="Huang E.J."/>
            <person name="Li L.F."/>
            <person name="Wei W."/>
            <person name="Gao Y.C."/>
            <person name="Liu J.Z."/>
            <person name="Shao H.Z."/>
            <person name="Wang X."/>
            <person name="Wang C.C."/>
            <person name="Yang T.C."/>
            <person name="Huo Q.B."/>
            <person name="Li W."/>
            <person name="Chen H.Y."/>
            <person name="Chen S.E."/>
            <person name="Zhou L.G."/>
            <person name="Ni X.B."/>
            <person name="Tian J.H."/>
            <person name="Sheng Y."/>
            <person name="Liu T."/>
            <person name="Pan Y.S."/>
            <person name="Xia L.Y."/>
            <person name="Li J."/>
            <person name="Zhao F."/>
            <person name="Cao W.C."/>
        </authorList>
    </citation>
    <scope>NUCLEOTIDE SEQUENCE [LARGE SCALE GENOMIC DNA]</scope>
    <source>
        <strain evidence="2">HaeL-2018</strain>
    </source>
</reference>
<dbReference type="Gene3D" id="3.30.420.10">
    <property type="entry name" value="Ribonuclease H-like superfamily/Ribonuclease H"/>
    <property type="match status" value="1"/>
</dbReference>
<dbReference type="Proteomes" id="UP000821853">
    <property type="component" value="Chromosome 3"/>
</dbReference>